<name>A0A3P3XQV7_9SPIR</name>
<sequence>MQGFSRHLDAQVLSGRTKVKAAVVRCVFEGLCARYYVIDSHIQPLSVLSLTCGGLLC</sequence>
<accession>A0A3P3XQV7</accession>
<organism evidence="1">
    <name type="scientific">uncultured spirochete</name>
    <dbReference type="NCBI Taxonomy" id="156406"/>
    <lineage>
        <taxon>Bacteria</taxon>
        <taxon>Pseudomonadati</taxon>
        <taxon>Spirochaetota</taxon>
        <taxon>Spirochaetia</taxon>
        <taxon>Spirochaetales</taxon>
        <taxon>environmental samples</taxon>
    </lineage>
</organism>
<dbReference type="EMBL" id="FWDO01000005">
    <property type="protein sequence ID" value="SLM18627.1"/>
    <property type="molecule type" value="Genomic_DNA"/>
</dbReference>
<reference evidence="1" key="1">
    <citation type="submission" date="2017-02" db="EMBL/GenBank/DDBJ databases">
        <authorList>
            <person name="Regsiter A."/>
            <person name="William W."/>
        </authorList>
    </citation>
    <scope>NUCLEOTIDE SEQUENCE</scope>
    <source>
        <strain evidence="1">BdmA 4</strain>
    </source>
</reference>
<evidence type="ECO:0000313" key="1">
    <source>
        <dbReference type="EMBL" id="SLM18627.1"/>
    </source>
</evidence>
<dbReference type="AlphaFoldDB" id="A0A3P3XQV7"/>
<gene>
    <name evidence="1" type="ORF">SPIRO4BDMA_50142</name>
</gene>
<protein>
    <submittedName>
        <fullName evidence="1">Uncharacterized protein</fullName>
    </submittedName>
</protein>
<proteinExistence type="predicted"/>